<evidence type="ECO:0000313" key="1">
    <source>
        <dbReference type="EMBL" id="MPC37761.1"/>
    </source>
</evidence>
<keyword evidence="2" id="KW-1185">Reference proteome</keyword>
<sequence length="113" mass="12414">MVQAGTQGTSLYKSCPWCEEFTPLNDRKINVTKDYSIYCLVPGDLLEQLDWLDLSYALGGNSGVTLGEHMKSANRTSNFIKPSTAPPDDKQYSLSLSGISKVSMNPKNASMVF</sequence>
<accession>A0A5B7ESZ2</accession>
<dbReference type="AlphaFoldDB" id="A0A5B7ESZ2"/>
<organism evidence="1 2">
    <name type="scientific">Portunus trituberculatus</name>
    <name type="common">Swimming crab</name>
    <name type="synonym">Neptunus trituberculatus</name>
    <dbReference type="NCBI Taxonomy" id="210409"/>
    <lineage>
        <taxon>Eukaryota</taxon>
        <taxon>Metazoa</taxon>
        <taxon>Ecdysozoa</taxon>
        <taxon>Arthropoda</taxon>
        <taxon>Crustacea</taxon>
        <taxon>Multicrustacea</taxon>
        <taxon>Malacostraca</taxon>
        <taxon>Eumalacostraca</taxon>
        <taxon>Eucarida</taxon>
        <taxon>Decapoda</taxon>
        <taxon>Pleocyemata</taxon>
        <taxon>Brachyura</taxon>
        <taxon>Eubrachyura</taxon>
        <taxon>Portunoidea</taxon>
        <taxon>Portunidae</taxon>
        <taxon>Portuninae</taxon>
        <taxon>Portunus</taxon>
    </lineage>
</organism>
<gene>
    <name evidence="1" type="ORF">E2C01_031252</name>
</gene>
<dbReference type="EMBL" id="VSRR010003875">
    <property type="protein sequence ID" value="MPC37761.1"/>
    <property type="molecule type" value="Genomic_DNA"/>
</dbReference>
<protein>
    <submittedName>
        <fullName evidence="1">Uncharacterized protein</fullName>
    </submittedName>
</protein>
<comment type="caution">
    <text evidence="1">The sequence shown here is derived from an EMBL/GenBank/DDBJ whole genome shotgun (WGS) entry which is preliminary data.</text>
</comment>
<dbReference type="Proteomes" id="UP000324222">
    <property type="component" value="Unassembled WGS sequence"/>
</dbReference>
<reference evidence="1 2" key="1">
    <citation type="submission" date="2019-05" db="EMBL/GenBank/DDBJ databases">
        <title>Another draft genome of Portunus trituberculatus and its Hox gene families provides insights of decapod evolution.</title>
        <authorList>
            <person name="Jeong J.-H."/>
            <person name="Song I."/>
            <person name="Kim S."/>
            <person name="Choi T."/>
            <person name="Kim D."/>
            <person name="Ryu S."/>
            <person name="Kim W."/>
        </authorList>
    </citation>
    <scope>NUCLEOTIDE SEQUENCE [LARGE SCALE GENOMIC DNA]</scope>
    <source>
        <tissue evidence="1">Muscle</tissue>
    </source>
</reference>
<name>A0A5B7ESZ2_PORTR</name>
<proteinExistence type="predicted"/>
<evidence type="ECO:0000313" key="2">
    <source>
        <dbReference type="Proteomes" id="UP000324222"/>
    </source>
</evidence>